<reference evidence="3" key="1">
    <citation type="journal article" date="2015" name="BMC Genomics">
        <title>Draft genome of a commonly misdiagnosed multidrug resistant pathogen Candida auris.</title>
        <authorList>
            <person name="Chatterjee S."/>
            <person name="Alampalli S.V."/>
            <person name="Nageshan R.K."/>
            <person name="Chettiar S.T."/>
            <person name="Joshi S."/>
            <person name="Tatu U.S."/>
        </authorList>
    </citation>
    <scope>NUCLEOTIDE SEQUENCE [LARGE SCALE GENOMIC DNA]</scope>
    <source>
        <strain evidence="3">6684</strain>
    </source>
</reference>
<feature type="region of interest" description="Disordered" evidence="1">
    <location>
        <begin position="1"/>
        <end position="34"/>
    </location>
</feature>
<name>A0A0L0NP58_CANAR</name>
<proteinExistence type="predicted"/>
<comment type="caution">
    <text evidence="2">The sequence shown here is derived from an EMBL/GenBank/DDBJ whole genome shotgun (WGS) entry which is preliminary data.</text>
</comment>
<evidence type="ECO:0000256" key="1">
    <source>
        <dbReference type="SAM" id="MobiDB-lite"/>
    </source>
</evidence>
<organism evidence="2 3">
    <name type="scientific">Candidozyma auris</name>
    <name type="common">Yeast</name>
    <name type="synonym">Candida auris</name>
    <dbReference type="NCBI Taxonomy" id="498019"/>
    <lineage>
        <taxon>Eukaryota</taxon>
        <taxon>Fungi</taxon>
        <taxon>Dikarya</taxon>
        <taxon>Ascomycota</taxon>
        <taxon>Saccharomycotina</taxon>
        <taxon>Pichiomycetes</taxon>
        <taxon>Metschnikowiaceae</taxon>
        <taxon>Candidozyma</taxon>
    </lineage>
</organism>
<dbReference type="VEuPathDB" id="FungiDB:QG37_08275"/>
<protein>
    <submittedName>
        <fullName evidence="2">Uncharacterized protein</fullName>
    </submittedName>
</protein>
<dbReference type="AlphaFoldDB" id="A0A0L0NP58"/>
<gene>
    <name evidence="2" type="ORF">QG37_08275</name>
</gene>
<evidence type="ECO:0000313" key="2">
    <source>
        <dbReference type="EMBL" id="KND95455.1"/>
    </source>
</evidence>
<feature type="compositionally biased region" description="Basic and acidic residues" evidence="1">
    <location>
        <begin position="1"/>
        <end position="13"/>
    </location>
</feature>
<sequence length="63" mass="7302">MFVLGIEEHDSAQSRDSAGNKVKPKFAQQLKKKKKKEHILRLHYENKLASKEENGQKNDLLKV</sequence>
<accession>A0A0L0NP58</accession>
<evidence type="ECO:0000313" key="3">
    <source>
        <dbReference type="Proteomes" id="UP000037122"/>
    </source>
</evidence>
<dbReference type="Proteomes" id="UP000037122">
    <property type="component" value="Unassembled WGS sequence"/>
</dbReference>
<dbReference type="EMBL" id="LGST01000074">
    <property type="protein sequence ID" value="KND95455.1"/>
    <property type="molecule type" value="Genomic_DNA"/>
</dbReference>